<organism evidence="4 5">
    <name type="scientific">Lysobacter silvisoli</name>
    <dbReference type="NCBI Taxonomy" id="2293254"/>
    <lineage>
        <taxon>Bacteria</taxon>
        <taxon>Pseudomonadati</taxon>
        <taxon>Pseudomonadota</taxon>
        <taxon>Gammaproteobacteria</taxon>
        <taxon>Lysobacterales</taxon>
        <taxon>Lysobacteraceae</taxon>
        <taxon>Lysobacter</taxon>
    </lineage>
</organism>
<accession>A0A371K491</accession>
<dbReference type="CDD" id="cd12797">
    <property type="entry name" value="M23_peptidase"/>
    <property type="match status" value="1"/>
</dbReference>
<evidence type="ECO:0000256" key="2">
    <source>
        <dbReference type="SAM" id="SignalP"/>
    </source>
</evidence>
<dbReference type="Gene3D" id="2.70.70.10">
    <property type="entry name" value="Glucose Permease (Domain IIA)"/>
    <property type="match status" value="1"/>
</dbReference>
<protein>
    <submittedName>
        <fullName evidence="4">M23 family peptidase</fullName>
    </submittedName>
</protein>
<proteinExistence type="predicted"/>
<name>A0A371K491_9GAMM</name>
<feature type="domain" description="M23ase beta-sheet core" evidence="3">
    <location>
        <begin position="226"/>
        <end position="320"/>
    </location>
</feature>
<keyword evidence="2" id="KW-0732">Signal</keyword>
<keyword evidence="5" id="KW-1185">Reference proteome</keyword>
<gene>
    <name evidence="4" type="ORF">DX914_06065</name>
</gene>
<dbReference type="RefSeq" id="WP_115858129.1">
    <property type="nucleotide sequence ID" value="NZ_QTSU01000001.1"/>
</dbReference>
<dbReference type="InterPro" id="IPR050570">
    <property type="entry name" value="Cell_wall_metabolism_enzyme"/>
</dbReference>
<sequence length="382" mass="41148">MRAFAFAVLLCCASLSTADAAEPAAPLRQSYDLQVPVAPSPVRMEGVSWLLYELQLSNFSAGPLRLQSVQVRDGDTGRVLAELDAAALAPRLQRIGAAASEPARALAPGEREVLYLELRLADGAPPKRLIHRLRYGYGSEGGSAELEGATVDVRPAPSLILSPPVSGGPWVAIHHPEWARGHRRVYYAVGGRAVLPGRYAIDWVKLDAQGRTSAGDRDRVAGIYGYGEPVLAVADATVAAVRDDVKEVPLVSQHRKQSLDDAPGNYVALDLGDGRYAFYEHLQPGSVRVAVGQRVRRGQPLGALGFTGDSTGPHLHFHLADGRIPLASDGVPYVFDRFRVIGRYPDLSQMGKAPWTPPLAAEQLSRENERPGPNTVLELGRD</sequence>
<dbReference type="Proteomes" id="UP000264492">
    <property type="component" value="Unassembled WGS sequence"/>
</dbReference>
<dbReference type="InterPro" id="IPR011055">
    <property type="entry name" value="Dup_hybrid_motif"/>
</dbReference>
<dbReference type="InterPro" id="IPR016047">
    <property type="entry name" value="M23ase_b-sheet_dom"/>
</dbReference>
<comment type="caution">
    <text evidence="4">The sequence shown here is derived from an EMBL/GenBank/DDBJ whole genome shotgun (WGS) entry which is preliminary data.</text>
</comment>
<feature type="signal peptide" evidence="2">
    <location>
        <begin position="1"/>
        <end position="20"/>
    </location>
</feature>
<dbReference type="Pfam" id="PF01551">
    <property type="entry name" value="Peptidase_M23"/>
    <property type="match status" value="1"/>
</dbReference>
<dbReference type="PANTHER" id="PTHR21666:SF270">
    <property type="entry name" value="MUREIN HYDROLASE ACTIVATOR ENVC"/>
    <property type="match status" value="1"/>
</dbReference>
<evidence type="ECO:0000313" key="5">
    <source>
        <dbReference type="Proteomes" id="UP000264492"/>
    </source>
</evidence>
<dbReference type="OrthoDB" id="5489603at2"/>
<evidence type="ECO:0000256" key="1">
    <source>
        <dbReference type="SAM" id="MobiDB-lite"/>
    </source>
</evidence>
<dbReference type="PANTHER" id="PTHR21666">
    <property type="entry name" value="PEPTIDASE-RELATED"/>
    <property type="match status" value="1"/>
</dbReference>
<dbReference type="AlphaFoldDB" id="A0A371K491"/>
<dbReference type="SUPFAM" id="SSF51261">
    <property type="entry name" value="Duplicated hybrid motif"/>
    <property type="match status" value="1"/>
</dbReference>
<dbReference type="GO" id="GO:0004222">
    <property type="term" value="F:metalloendopeptidase activity"/>
    <property type="evidence" value="ECO:0007669"/>
    <property type="project" value="TreeGrafter"/>
</dbReference>
<evidence type="ECO:0000259" key="3">
    <source>
        <dbReference type="Pfam" id="PF01551"/>
    </source>
</evidence>
<evidence type="ECO:0000313" key="4">
    <source>
        <dbReference type="EMBL" id="RDZ28690.1"/>
    </source>
</evidence>
<dbReference type="EMBL" id="QTSU01000001">
    <property type="protein sequence ID" value="RDZ28690.1"/>
    <property type="molecule type" value="Genomic_DNA"/>
</dbReference>
<feature type="region of interest" description="Disordered" evidence="1">
    <location>
        <begin position="361"/>
        <end position="382"/>
    </location>
</feature>
<reference evidence="4 5" key="1">
    <citation type="submission" date="2018-08" db="EMBL/GenBank/DDBJ databases">
        <title>Lysobacter sp. zong2l5, whole genome shotgun sequence.</title>
        <authorList>
            <person name="Zhang X."/>
            <person name="Feng G."/>
            <person name="Zhu H."/>
        </authorList>
    </citation>
    <scope>NUCLEOTIDE SEQUENCE [LARGE SCALE GENOMIC DNA]</scope>
    <source>
        <strain evidence="5">zong2l5</strain>
    </source>
</reference>
<feature type="chain" id="PRO_5017083953" evidence="2">
    <location>
        <begin position="21"/>
        <end position="382"/>
    </location>
</feature>